<dbReference type="PRINTS" id="PR00813">
    <property type="entry name" value="BCTERIALGSPG"/>
</dbReference>
<dbReference type="InterPro" id="IPR012902">
    <property type="entry name" value="N_methyl_site"/>
</dbReference>
<keyword evidence="3 6" id="KW-0812">Transmembrane</keyword>
<evidence type="ECO:0000256" key="6">
    <source>
        <dbReference type="SAM" id="Phobius"/>
    </source>
</evidence>
<gene>
    <name evidence="7" type="ORF">A3C96_00625</name>
</gene>
<evidence type="ECO:0000313" key="7">
    <source>
        <dbReference type="EMBL" id="OGL75088.1"/>
    </source>
</evidence>
<feature type="transmembrane region" description="Helical" evidence="6">
    <location>
        <begin position="13"/>
        <end position="34"/>
    </location>
</feature>
<dbReference type="Proteomes" id="UP000177088">
    <property type="component" value="Unassembled WGS sequence"/>
</dbReference>
<evidence type="ECO:0000313" key="8">
    <source>
        <dbReference type="Proteomes" id="UP000177088"/>
    </source>
</evidence>
<evidence type="ECO:0000256" key="4">
    <source>
        <dbReference type="ARBA" id="ARBA00022989"/>
    </source>
</evidence>
<sequence>MTNNKKGFTLIELLVVIAIIGLLSTLAVVALNSARQKSRDSKRVADIKQIQTALELYFADAQAYPVGTNLVLGGASANKLCATTGLNNTCTGTTYMGLVPKAPTPADGAACNGTNNDYFYTVVSGNSDYGLTFCTGTAVGELTVGRQCATSAGVSTKATCP</sequence>
<protein>
    <recommendedName>
        <fullName evidence="9">Type II secretion system protein GspG C-terminal domain-containing protein</fullName>
    </recommendedName>
</protein>
<dbReference type="EMBL" id="MGEA01000002">
    <property type="protein sequence ID" value="OGL75088.1"/>
    <property type="molecule type" value="Genomic_DNA"/>
</dbReference>
<dbReference type="InterPro" id="IPR045584">
    <property type="entry name" value="Pilin-like"/>
</dbReference>
<dbReference type="Pfam" id="PF07963">
    <property type="entry name" value="N_methyl"/>
    <property type="match status" value="1"/>
</dbReference>
<keyword evidence="2" id="KW-0488">Methylation</keyword>
<dbReference type="PANTHER" id="PTHR30093">
    <property type="entry name" value="GENERAL SECRETION PATHWAY PROTEIN G"/>
    <property type="match status" value="1"/>
</dbReference>
<dbReference type="GO" id="GO:0016020">
    <property type="term" value="C:membrane"/>
    <property type="evidence" value="ECO:0007669"/>
    <property type="project" value="UniProtKB-SubCell"/>
</dbReference>
<keyword evidence="4 6" id="KW-1133">Transmembrane helix</keyword>
<evidence type="ECO:0000256" key="1">
    <source>
        <dbReference type="ARBA" id="ARBA00004167"/>
    </source>
</evidence>
<comment type="subcellular location">
    <subcellularLocation>
        <location evidence="1">Membrane</location>
        <topology evidence="1">Single-pass membrane protein</topology>
    </subcellularLocation>
</comment>
<evidence type="ECO:0000256" key="2">
    <source>
        <dbReference type="ARBA" id="ARBA00022481"/>
    </source>
</evidence>
<organism evidence="7 8">
    <name type="scientific">Candidatus Uhrbacteria bacterium RIFCSPHIGHO2_02_FULL_60_10</name>
    <dbReference type="NCBI Taxonomy" id="1802392"/>
    <lineage>
        <taxon>Bacteria</taxon>
        <taxon>Candidatus Uhriibacteriota</taxon>
    </lineage>
</organism>
<comment type="caution">
    <text evidence="7">The sequence shown here is derived from an EMBL/GenBank/DDBJ whole genome shotgun (WGS) entry which is preliminary data.</text>
</comment>
<evidence type="ECO:0000256" key="3">
    <source>
        <dbReference type="ARBA" id="ARBA00022692"/>
    </source>
</evidence>
<accession>A0A1F7UBE6</accession>
<evidence type="ECO:0008006" key="9">
    <source>
        <dbReference type="Google" id="ProtNLM"/>
    </source>
</evidence>
<dbReference type="GO" id="GO:0015628">
    <property type="term" value="P:protein secretion by the type II secretion system"/>
    <property type="evidence" value="ECO:0007669"/>
    <property type="project" value="InterPro"/>
</dbReference>
<keyword evidence="5 6" id="KW-0472">Membrane</keyword>
<reference evidence="7 8" key="1">
    <citation type="journal article" date="2016" name="Nat. Commun.">
        <title>Thousands of microbial genomes shed light on interconnected biogeochemical processes in an aquifer system.</title>
        <authorList>
            <person name="Anantharaman K."/>
            <person name="Brown C.T."/>
            <person name="Hug L.A."/>
            <person name="Sharon I."/>
            <person name="Castelle C.J."/>
            <person name="Probst A.J."/>
            <person name="Thomas B.C."/>
            <person name="Singh A."/>
            <person name="Wilkins M.J."/>
            <person name="Karaoz U."/>
            <person name="Brodie E.L."/>
            <person name="Williams K.H."/>
            <person name="Hubbard S.S."/>
            <person name="Banfield J.F."/>
        </authorList>
    </citation>
    <scope>NUCLEOTIDE SEQUENCE [LARGE SCALE GENOMIC DNA]</scope>
</reference>
<dbReference type="InterPro" id="IPR000983">
    <property type="entry name" value="Bac_GSPG_pilin"/>
</dbReference>
<dbReference type="NCBIfam" id="TIGR02532">
    <property type="entry name" value="IV_pilin_GFxxxE"/>
    <property type="match status" value="1"/>
</dbReference>
<dbReference type="AlphaFoldDB" id="A0A1F7UBE6"/>
<dbReference type="SUPFAM" id="SSF54523">
    <property type="entry name" value="Pili subunits"/>
    <property type="match status" value="1"/>
</dbReference>
<proteinExistence type="predicted"/>
<evidence type="ECO:0000256" key="5">
    <source>
        <dbReference type="ARBA" id="ARBA00023136"/>
    </source>
</evidence>
<dbReference type="PROSITE" id="PS00409">
    <property type="entry name" value="PROKAR_NTER_METHYL"/>
    <property type="match status" value="1"/>
</dbReference>
<dbReference type="Gene3D" id="3.30.700.10">
    <property type="entry name" value="Glycoprotein, Type 4 Pilin"/>
    <property type="match status" value="1"/>
</dbReference>
<dbReference type="PANTHER" id="PTHR30093:SF44">
    <property type="entry name" value="TYPE II SECRETION SYSTEM CORE PROTEIN G"/>
    <property type="match status" value="1"/>
</dbReference>
<dbReference type="GO" id="GO:0015627">
    <property type="term" value="C:type II protein secretion system complex"/>
    <property type="evidence" value="ECO:0007669"/>
    <property type="project" value="InterPro"/>
</dbReference>
<name>A0A1F7UBE6_9BACT</name>